<evidence type="ECO:0000313" key="2">
    <source>
        <dbReference type="EMBL" id="SCY21450.1"/>
    </source>
</evidence>
<name>A0A1G5E3V6_9FIRM</name>
<proteinExistence type="predicted"/>
<feature type="transmembrane region" description="Helical" evidence="1">
    <location>
        <begin position="179"/>
        <end position="195"/>
    </location>
</feature>
<accession>A0A1G5E3V6</accession>
<keyword evidence="3" id="KW-1185">Reference proteome</keyword>
<feature type="transmembrane region" description="Helical" evidence="1">
    <location>
        <begin position="291"/>
        <end position="313"/>
    </location>
</feature>
<evidence type="ECO:0008006" key="4">
    <source>
        <dbReference type="Google" id="ProtNLM"/>
    </source>
</evidence>
<feature type="transmembrane region" description="Helical" evidence="1">
    <location>
        <begin position="92"/>
        <end position="112"/>
    </location>
</feature>
<evidence type="ECO:0000256" key="1">
    <source>
        <dbReference type="SAM" id="Phobius"/>
    </source>
</evidence>
<reference evidence="3" key="1">
    <citation type="submission" date="2016-10" db="EMBL/GenBank/DDBJ databases">
        <authorList>
            <person name="Varghese N."/>
            <person name="Submissions S."/>
        </authorList>
    </citation>
    <scope>NUCLEOTIDE SEQUENCE [LARGE SCALE GENOMIC DNA]</scope>
    <source>
        <strain evidence="3">XBD2006</strain>
    </source>
</reference>
<evidence type="ECO:0000313" key="3">
    <source>
        <dbReference type="Proteomes" id="UP000183047"/>
    </source>
</evidence>
<dbReference type="Proteomes" id="UP000183047">
    <property type="component" value="Unassembled WGS sequence"/>
</dbReference>
<feature type="transmembrane region" description="Helical" evidence="1">
    <location>
        <begin position="226"/>
        <end position="246"/>
    </location>
</feature>
<feature type="transmembrane region" description="Helical" evidence="1">
    <location>
        <begin position="151"/>
        <end position="167"/>
    </location>
</feature>
<feature type="transmembrane region" description="Helical" evidence="1">
    <location>
        <begin position="396"/>
        <end position="415"/>
    </location>
</feature>
<keyword evidence="1" id="KW-0472">Membrane</keyword>
<feature type="transmembrane region" description="Helical" evidence="1">
    <location>
        <begin position="20"/>
        <end position="44"/>
    </location>
</feature>
<keyword evidence="1" id="KW-1133">Transmembrane helix</keyword>
<dbReference type="RefSeq" id="WP_074462363.1">
    <property type="nucleotide sequence ID" value="NZ_FMUR01000010.1"/>
</dbReference>
<feature type="transmembrane region" description="Helical" evidence="1">
    <location>
        <begin position="364"/>
        <end position="384"/>
    </location>
</feature>
<organism evidence="2 3">
    <name type="scientific">Butyrivibrio hungatei</name>
    <dbReference type="NCBI Taxonomy" id="185008"/>
    <lineage>
        <taxon>Bacteria</taxon>
        <taxon>Bacillati</taxon>
        <taxon>Bacillota</taxon>
        <taxon>Clostridia</taxon>
        <taxon>Lachnospirales</taxon>
        <taxon>Lachnospiraceae</taxon>
        <taxon>Butyrivibrio</taxon>
    </lineage>
</organism>
<feature type="transmembrane region" description="Helical" evidence="1">
    <location>
        <begin position="334"/>
        <end position="358"/>
    </location>
</feature>
<dbReference type="EMBL" id="FMUR01000010">
    <property type="protein sequence ID" value="SCY21450.1"/>
    <property type="molecule type" value="Genomic_DNA"/>
</dbReference>
<gene>
    <name evidence="2" type="ORF">SAMN02910451_01761</name>
</gene>
<sequence>MNINSKKYDTPDERRDGLFAFIWCLITGAVIMTICSRSSFLYAFNIWDDSNSYFTVGKSMLSGMVPYRDLFDQKGIFQYSIYMLASLISRTTFLGVYIIEILACTMALLAALRIMQVYLRSVSMPYILTPLFGMTVYTSRCFYWGGSAEEFLFPFIMWGMYISVKHFKENYPEPMRYKRVLAGGILAGFVFHIKFNSLGFFFAWMAMVFFADIIGAKAVKKAFVSCFVFLGGMAVTFIPGLVYFGLNNAIVDWGRVYIYENVFGYSKKLSFAERMAVIYDKMTDHIYDNKLVYLTIFIGALYFTLALVFSFIPEDKYKIVKRDIVVIPLKVVEYVNIAMLLGFLILIIFIGGVSITYYPFPINGFVVFGFVAIGYLIEGLYLKLRRSGFEDELTRQAGAVMLAVLLVAGIMAYNISPNVPYMKIAKNDLWLYHFRDYVLSSGIENPKIINENGFDAGLYTVTDTLPVCYYFQTQTVNEEHMQKVLEEQKRFTHEKIVDFVISVNRPAEGVADYDLVMQEDFIDPWDPDQTATYYLYQKKAE</sequence>
<dbReference type="AlphaFoldDB" id="A0A1G5E3V6"/>
<protein>
    <recommendedName>
        <fullName evidence="4">Dolichyl-phosphate-mannose-protein mannosyltransferase</fullName>
    </recommendedName>
</protein>
<dbReference type="OrthoDB" id="5056808at2"/>
<keyword evidence="1" id="KW-0812">Transmembrane</keyword>